<dbReference type="AlphaFoldDB" id="A0A0R3QY99"/>
<reference evidence="1 2" key="2">
    <citation type="submission" date="2018-11" db="EMBL/GenBank/DDBJ databases">
        <authorList>
            <consortium name="Pathogen Informatics"/>
        </authorList>
    </citation>
    <scope>NUCLEOTIDE SEQUENCE [LARGE SCALE GENOMIC DNA]</scope>
</reference>
<accession>A0A0R3QY99</accession>
<evidence type="ECO:0000313" key="1">
    <source>
        <dbReference type="EMBL" id="VDO36616.1"/>
    </source>
</evidence>
<dbReference type="Proteomes" id="UP000280834">
    <property type="component" value="Unassembled WGS sequence"/>
</dbReference>
<reference evidence="3" key="1">
    <citation type="submission" date="2017-02" db="UniProtKB">
        <authorList>
            <consortium name="WormBaseParasite"/>
        </authorList>
    </citation>
    <scope>IDENTIFICATION</scope>
</reference>
<gene>
    <name evidence="1" type="ORF">BTMF_LOCUS10735</name>
</gene>
<sequence>MSVPKDNCTSISIHLENLWEVFRNDPFSERSIDFARLTAAYYLGFPLLAPRNPGSLPSLYEWPKSSSEVNLNKAVLLKRVDIAKTVSTICDERTPPVLLWACGHHIEAIYYCDQFRDLKSQAMLRFLEEQLSGLKFLQIFCEGRIEMAFNELDSLKETAEYGSMRNMQFSWDKLIDSLLQMDAIAETNAVNFLLDRILVKMCSIYEMMPLFVNTNISLPRPPVYMCTTFIGFGKEQYCYIRLWILIQAYARLLSDANVLLICKEYFCWNFLEINGKCENQMKNATTKYYNLLDEAGDNDVNALWMKEADQSDFAQLNHFFDYLSTFRSPFVHMREFCPENITCWRNHLLKEVILRKDVRRTKIQQDQQMNVVRTKVSHGILIRAEYIARCWSYPTYVADEGLLAMNLKLCPSEFVHVATTPGIAASTPRIE</sequence>
<proteinExistence type="predicted"/>
<evidence type="ECO:0000313" key="3">
    <source>
        <dbReference type="WBParaSite" id="BTMF_0001272301-mRNA-1"/>
    </source>
</evidence>
<keyword evidence="2" id="KW-1185">Reference proteome</keyword>
<dbReference type="WBParaSite" id="BTMF_0001272301-mRNA-1">
    <property type="protein sequence ID" value="BTMF_0001272301-mRNA-1"/>
    <property type="gene ID" value="BTMF_0001272301"/>
</dbReference>
<dbReference type="EMBL" id="UZAG01017784">
    <property type="protein sequence ID" value="VDO36616.1"/>
    <property type="molecule type" value="Genomic_DNA"/>
</dbReference>
<name>A0A0R3QY99_9BILA</name>
<evidence type="ECO:0000313" key="2">
    <source>
        <dbReference type="Proteomes" id="UP000280834"/>
    </source>
</evidence>
<organism evidence="3">
    <name type="scientific">Brugia timori</name>
    <dbReference type="NCBI Taxonomy" id="42155"/>
    <lineage>
        <taxon>Eukaryota</taxon>
        <taxon>Metazoa</taxon>
        <taxon>Ecdysozoa</taxon>
        <taxon>Nematoda</taxon>
        <taxon>Chromadorea</taxon>
        <taxon>Rhabditida</taxon>
        <taxon>Spirurina</taxon>
        <taxon>Spiruromorpha</taxon>
        <taxon>Filarioidea</taxon>
        <taxon>Onchocercidae</taxon>
        <taxon>Brugia</taxon>
    </lineage>
</organism>
<protein>
    <submittedName>
        <fullName evidence="3">ELYS domain-containing protein</fullName>
    </submittedName>
</protein>